<evidence type="ECO:0000313" key="2">
    <source>
        <dbReference type="Proteomes" id="UP000522864"/>
    </source>
</evidence>
<sequence>MKKPVVLLFEDTQSNADAISKYLPESQAYSFHLFEADNEPTDQPFSDRIAQEIVKYGDIVLIVSDMDLSKTLKFQGLTDAIISRVAHDNGIPTAYYSSALDGAEGASLDQAGDGRILLGSINYEAIAHKIDILATGFLGLRESLKSLSSVPIEERPTSAAELVAHLIGKREVSDRIGLFLSGDQRIGAEVLASPKNNRLTHQTAIYGTWVYDSLMRYPGVFVNAVAASSYLNIALDDFLSSEISSVWNRAKYTGVFSDSREVLFWREELDVMLAEQNCDDGFEFVQKQGLNAKTCKCSVDQESDAGFYCMVTKQPVCFEHSVGDISWFPPGADLARITRASYEELAPWLGL</sequence>
<name>A0A7Y8BUJ6_9PSED</name>
<proteinExistence type="predicted"/>
<reference evidence="1 2" key="1">
    <citation type="submission" date="2020-04" db="EMBL/GenBank/DDBJ databases">
        <title>Molecular characterization of pseudomonads from Agaricus bisporus reveal novel blotch 2 pathogens in Western Europe.</title>
        <authorList>
            <person name="Taparia T."/>
            <person name="Krijger M."/>
            <person name="Haynes E."/>
            <person name="Elpinstone J.G."/>
            <person name="Noble R."/>
            <person name="Van Der Wolf J."/>
        </authorList>
    </citation>
    <scope>NUCLEOTIDE SEQUENCE [LARGE SCALE GENOMIC DNA]</scope>
    <source>
        <strain evidence="1 2">G9001</strain>
    </source>
</reference>
<evidence type="ECO:0000313" key="1">
    <source>
        <dbReference type="EMBL" id="NWB88414.1"/>
    </source>
</evidence>
<comment type="caution">
    <text evidence="1">The sequence shown here is derived from an EMBL/GenBank/DDBJ whole genome shotgun (WGS) entry which is preliminary data.</text>
</comment>
<organism evidence="1 2">
    <name type="scientific">Pseudomonas gingeri</name>
    <dbReference type="NCBI Taxonomy" id="117681"/>
    <lineage>
        <taxon>Bacteria</taxon>
        <taxon>Pseudomonadati</taxon>
        <taxon>Pseudomonadota</taxon>
        <taxon>Gammaproteobacteria</taxon>
        <taxon>Pseudomonadales</taxon>
        <taxon>Pseudomonadaceae</taxon>
        <taxon>Pseudomonas</taxon>
    </lineage>
</organism>
<dbReference type="RefSeq" id="WP_177103610.1">
    <property type="nucleotide sequence ID" value="NZ_JACAQA010000028.1"/>
</dbReference>
<accession>A0A7Y8BUJ6</accession>
<dbReference type="AlphaFoldDB" id="A0A7Y8BUJ6"/>
<protein>
    <submittedName>
        <fullName evidence="1">Uncharacterized protein</fullName>
    </submittedName>
</protein>
<dbReference type="EMBL" id="JACAQA010000028">
    <property type="protein sequence ID" value="NWB88414.1"/>
    <property type="molecule type" value="Genomic_DNA"/>
</dbReference>
<gene>
    <name evidence="1" type="ORF">HX830_26440</name>
</gene>
<dbReference type="Proteomes" id="UP000522864">
    <property type="component" value="Unassembled WGS sequence"/>
</dbReference>